<dbReference type="Pfam" id="PF01363">
    <property type="entry name" value="FYVE"/>
    <property type="match status" value="1"/>
</dbReference>
<dbReference type="PROSITE" id="PS50297">
    <property type="entry name" value="ANK_REP_REGION"/>
    <property type="match status" value="4"/>
</dbReference>
<dbReference type="Gene3D" id="1.25.40.20">
    <property type="entry name" value="Ankyrin repeat-containing domain"/>
    <property type="match status" value="3"/>
</dbReference>
<dbReference type="PROSITE" id="PS51450">
    <property type="entry name" value="LRR"/>
    <property type="match status" value="2"/>
</dbReference>
<dbReference type="InterPro" id="IPR019474">
    <property type="entry name" value="Ub_conjug_fac_E4_core"/>
</dbReference>
<dbReference type="GO" id="GO:0034450">
    <property type="term" value="F:ubiquitin-ubiquitin ligase activity"/>
    <property type="evidence" value="ECO:0007669"/>
    <property type="project" value="InterPro"/>
</dbReference>
<dbReference type="SMART" id="SM00504">
    <property type="entry name" value="Ubox"/>
    <property type="match status" value="1"/>
</dbReference>
<evidence type="ECO:0000256" key="16">
    <source>
        <dbReference type="SAM" id="Coils"/>
    </source>
</evidence>
<dbReference type="InterPro" id="IPR032675">
    <property type="entry name" value="LRR_dom_sf"/>
</dbReference>
<evidence type="ECO:0000256" key="12">
    <source>
        <dbReference type="ARBA" id="ARBA00022833"/>
    </source>
</evidence>
<comment type="pathway">
    <text evidence="3">Protein modification; protein ubiquitination.</text>
</comment>
<dbReference type="GO" id="GO:0005737">
    <property type="term" value="C:cytoplasm"/>
    <property type="evidence" value="ECO:0007669"/>
    <property type="project" value="UniProtKB-SubCell"/>
</dbReference>
<proteinExistence type="inferred from homology"/>
<evidence type="ECO:0000256" key="9">
    <source>
        <dbReference type="ARBA" id="ARBA00022737"/>
    </source>
</evidence>
<dbReference type="Gene3D" id="3.80.10.10">
    <property type="entry name" value="Ribonuclease Inhibitor"/>
    <property type="match status" value="1"/>
</dbReference>
<keyword evidence="6" id="KW-0433">Leucine-rich repeat</keyword>
<dbReference type="Pfam" id="PF13855">
    <property type="entry name" value="LRR_8"/>
    <property type="match status" value="1"/>
</dbReference>
<dbReference type="InterPro" id="IPR001611">
    <property type="entry name" value="Leu-rich_rpt"/>
</dbReference>
<dbReference type="InterPro" id="IPR017455">
    <property type="entry name" value="Znf_FYVE-rel"/>
</dbReference>
<feature type="repeat" description="ANK" evidence="14">
    <location>
        <begin position="743"/>
        <end position="776"/>
    </location>
</feature>
<keyword evidence="13" id="KW-0539">Nucleus</keyword>
<keyword evidence="7" id="KW-0808">Transferase</keyword>
<feature type="region of interest" description="Disordered" evidence="17">
    <location>
        <begin position="473"/>
        <end position="492"/>
    </location>
</feature>
<feature type="region of interest" description="Disordered" evidence="17">
    <location>
        <begin position="1665"/>
        <end position="1695"/>
    </location>
</feature>
<reference evidence="19" key="1">
    <citation type="submission" date="2021-02" db="EMBL/GenBank/DDBJ databases">
        <authorList>
            <person name="Dougan E. K."/>
            <person name="Rhodes N."/>
            <person name="Thang M."/>
            <person name="Chan C."/>
        </authorList>
    </citation>
    <scope>NUCLEOTIDE SEQUENCE</scope>
</reference>
<evidence type="ECO:0000256" key="6">
    <source>
        <dbReference type="ARBA" id="ARBA00022614"/>
    </source>
</evidence>
<keyword evidence="9" id="KW-0677">Repeat</keyword>
<dbReference type="InterPro" id="IPR045132">
    <property type="entry name" value="UBE4"/>
</dbReference>
<evidence type="ECO:0000256" key="15">
    <source>
        <dbReference type="PROSITE-ProRule" id="PRU00091"/>
    </source>
</evidence>
<keyword evidence="8" id="KW-0479">Metal-binding</keyword>
<keyword evidence="5" id="KW-0963">Cytoplasm</keyword>
<dbReference type="GO" id="GO:0005634">
    <property type="term" value="C:nucleus"/>
    <property type="evidence" value="ECO:0007669"/>
    <property type="project" value="UniProtKB-SubCell"/>
</dbReference>
<dbReference type="PROSITE" id="PS50178">
    <property type="entry name" value="ZF_FYVE"/>
    <property type="match status" value="1"/>
</dbReference>
<feature type="repeat" description="ANK" evidence="14">
    <location>
        <begin position="260"/>
        <end position="289"/>
    </location>
</feature>
<evidence type="ECO:0000256" key="11">
    <source>
        <dbReference type="ARBA" id="ARBA00022786"/>
    </source>
</evidence>
<dbReference type="Pfam" id="PF00023">
    <property type="entry name" value="Ank"/>
    <property type="match status" value="1"/>
</dbReference>
<feature type="repeat" description="ANK" evidence="14">
    <location>
        <begin position="393"/>
        <end position="425"/>
    </location>
</feature>
<dbReference type="SMART" id="SM00064">
    <property type="entry name" value="FYVE"/>
    <property type="match status" value="1"/>
</dbReference>
<dbReference type="InterPro" id="IPR002110">
    <property type="entry name" value="Ankyrin_rpt"/>
</dbReference>
<accession>A0A812UG78</accession>
<keyword evidence="10 15" id="KW-0863">Zinc-finger</keyword>
<dbReference type="Pfam" id="PF12796">
    <property type="entry name" value="Ank_2"/>
    <property type="match status" value="3"/>
</dbReference>
<evidence type="ECO:0000259" key="18">
    <source>
        <dbReference type="PROSITE" id="PS50178"/>
    </source>
</evidence>
<evidence type="ECO:0000256" key="7">
    <source>
        <dbReference type="ARBA" id="ARBA00022679"/>
    </source>
</evidence>
<evidence type="ECO:0000256" key="17">
    <source>
        <dbReference type="SAM" id="MobiDB-lite"/>
    </source>
</evidence>
<evidence type="ECO:0000256" key="8">
    <source>
        <dbReference type="ARBA" id="ARBA00022723"/>
    </source>
</evidence>
<dbReference type="SMART" id="SM00248">
    <property type="entry name" value="ANK"/>
    <property type="match status" value="10"/>
</dbReference>
<keyword evidence="20" id="KW-1185">Reference proteome</keyword>
<name>A0A812UG78_SYMPI</name>
<dbReference type="GO" id="GO:0036503">
    <property type="term" value="P:ERAD pathway"/>
    <property type="evidence" value="ECO:0007669"/>
    <property type="project" value="InterPro"/>
</dbReference>
<dbReference type="PROSITE" id="PS50088">
    <property type="entry name" value="ANK_REPEAT"/>
    <property type="match status" value="5"/>
</dbReference>
<dbReference type="Pfam" id="PF10408">
    <property type="entry name" value="Ufd2P_core"/>
    <property type="match status" value="1"/>
</dbReference>
<evidence type="ECO:0000256" key="1">
    <source>
        <dbReference type="ARBA" id="ARBA00004123"/>
    </source>
</evidence>
<dbReference type="SUPFAM" id="SSF57850">
    <property type="entry name" value="RING/U-box"/>
    <property type="match status" value="1"/>
</dbReference>
<feature type="repeat" description="ANK" evidence="14">
    <location>
        <begin position="224"/>
        <end position="256"/>
    </location>
</feature>
<evidence type="ECO:0000313" key="20">
    <source>
        <dbReference type="Proteomes" id="UP000649617"/>
    </source>
</evidence>
<evidence type="ECO:0000256" key="4">
    <source>
        <dbReference type="ARBA" id="ARBA00007434"/>
    </source>
</evidence>
<dbReference type="InterPro" id="IPR000306">
    <property type="entry name" value="Znf_FYVE"/>
</dbReference>
<feature type="region of interest" description="Disordered" evidence="17">
    <location>
        <begin position="519"/>
        <end position="555"/>
    </location>
</feature>
<feature type="domain" description="FYVE-type" evidence="18">
    <location>
        <begin position="880"/>
        <end position="913"/>
    </location>
</feature>
<dbReference type="EMBL" id="CAJNIZ010036668">
    <property type="protein sequence ID" value="CAE7566723.1"/>
    <property type="molecule type" value="Genomic_DNA"/>
</dbReference>
<dbReference type="GO" id="GO:0006511">
    <property type="term" value="P:ubiquitin-dependent protein catabolic process"/>
    <property type="evidence" value="ECO:0007669"/>
    <property type="project" value="InterPro"/>
</dbReference>
<feature type="compositionally biased region" description="Basic and acidic residues" evidence="17">
    <location>
        <begin position="1676"/>
        <end position="1695"/>
    </location>
</feature>
<dbReference type="InterPro" id="IPR036770">
    <property type="entry name" value="Ankyrin_rpt-contain_sf"/>
</dbReference>
<feature type="compositionally biased region" description="Pro residues" evidence="17">
    <location>
        <begin position="533"/>
        <end position="542"/>
    </location>
</feature>
<protein>
    <submittedName>
        <fullName evidence="19">UBE4B protein</fullName>
    </submittedName>
</protein>
<comment type="similarity">
    <text evidence="4">Belongs to the ubiquitin conjugation factor E4 family.</text>
</comment>
<gene>
    <name evidence="19" type="primary">UBE4B</name>
    <name evidence="19" type="ORF">SPIL2461_LOCUS15216</name>
</gene>
<comment type="caution">
    <text evidence="19">The sequence shown here is derived from an EMBL/GenBank/DDBJ whole genome shotgun (WGS) entry which is preliminary data.</text>
</comment>
<evidence type="ECO:0000256" key="2">
    <source>
        <dbReference type="ARBA" id="ARBA00004496"/>
    </source>
</evidence>
<dbReference type="InterPro" id="IPR013083">
    <property type="entry name" value="Znf_RING/FYVE/PHD"/>
</dbReference>
<evidence type="ECO:0000313" key="19">
    <source>
        <dbReference type="EMBL" id="CAE7566723.1"/>
    </source>
</evidence>
<keyword evidence="12" id="KW-0862">Zinc</keyword>
<evidence type="ECO:0000256" key="14">
    <source>
        <dbReference type="PROSITE-ProRule" id="PRU00023"/>
    </source>
</evidence>
<dbReference type="InterPro" id="IPR011011">
    <property type="entry name" value="Znf_FYVE_PHD"/>
</dbReference>
<dbReference type="PANTHER" id="PTHR13931">
    <property type="entry name" value="UBIQUITINATION FACTOR E4"/>
    <property type="match status" value="1"/>
</dbReference>
<dbReference type="SUPFAM" id="SSF57903">
    <property type="entry name" value="FYVE/PHD zinc finger"/>
    <property type="match status" value="1"/>
</dbReference>
<keyword evidence="14" id="KW-0040">ANK repeat</keyword>
<dbReference type="GO" id="GO:0008270">
    <property type="term" value="F:zinc ion binding"/>
    <property type="evidence" value="ECO:0007669"/>
    <property type="project" value="UniProtKB-KW"/>
</dbReference>
<evidence type="ECO:0000256" key="3">
    <source>
        <dbReference type="ARBA" id="ARBA00004906"/>
    </source>
</evidence>
<dbReference type="PANTHER" id="PTHR13931:SF2">
    <property type="entry name" value="UBIQUITIN CONJUGATION FACTOR E4 B"/>
    <property type="match status" value="1"/>
</dbReference>
<dbReference type="Gene3D" id="3.30.40.10">
    <property type="entry name" value="Zinc/RING finger domain, C3HC4 (zinc finger)"/>
    <property type="match status" value="2"/>
</dbReference>
<sequence>MHWRTCWLWVIDRCQVPSNKELLPDISLMNQLEDLLLDQNRLRELPDEVCLLPHLRGLSLSQNLLKTLPKAVGSMKSLKSLSLGDNFLEEIPAELGQCKELQTLYLHHNSFTSLPNSLAAMENLQELALEWFRYTTPPLPRVIKGAEWQRIITKLRDLCREKKDKDARVSCIEVLSEFSQKAFDPNAIDSKRRTRLHVACLEGHVGVALALAENGSKCDSLDCEGYSPLLVAVREEHPDIANALVRVGVDVNRGGGLFGSPLHVATVNFDPQMVMLLIRGKADVNQTDADGNAPLHVLMSVFDKGGKRAAAIGKILLQHNADCNMMNSDKWAPLHLAARRGQLRGIAFVLSNLDTADAACHKGTCAHQLPKKKGSRVRTCPRAFDLNLRGGSHLWTPLHLAGHACHVNVVQVLIEAGSDVFLRNVDGRTARHVSRGNLAISKLLRKAEDEWLWYRIHQGFADMKETVKPLGDVSAAAEPSPDVGGSPGHAALLKRDTDELLETFRVDDDEDDPIEEIAKNIEGPSKKGSSSPPQGPPDPGRAPAPQLRTASRPKMQRITEKCQDSYFSRDELHALQAMNFARPPGGGAQTFVDSLCKLLEKGPKQRLPYLLSKVWVKELIPEVMENEKYHHVLLSPDLVCNEDFLRMLVSNLPGNRLPILGKMRNNDQDTLLHVVCKGMHAVSPGADILSFLLSACPQDTFDLEARDLRGQTALHLAAQNGDLGLVQVLLDNSCHPNSQEETTGWTPLHFAVSKAHYSVILQLLQHAETDVNQVDKFEWPPILEACSRLDARATALLVNGRANLAFRSQHQFDVLKAVDTSKKDLAAKRWMSCLVVSNGFRFQESSVQLTAEDKETLQREQAYFNTRSIPATHPPFFVPDHLAPRCHSCKVLFSVTVRRYHCRSCGLVLCGNCFKWRRCMKRGPPGQEPSTQVKRQKEMDGASAPSSASAEREHLMLMKVLQPAQAPAQKLSVANVGEFLDAEAARLSRDRGLEEAMLFLAQGWRRCEEGGSVPSTWDGIAPFQEAVLTVSLAQLLGASSEQKVALILSLLNSRVPVRLLNELLVAAAEDDAVPAALVSKIAEQLRGRTLNDLRSQQFSQLIHVLRARKDKKESKYINALVSAPLKEEIWRPAFEPKFVWRGRKKEIICKQLDGLLLQENTLLGWALSPSALDSALAPPSKAHLTEAGSKEWEGLGRATRQRIDGLQKGLQTKLTSSQDQAAEFVDILLRAGDEPRMAVLEWLGAIITAAEPRGRQGQPAPEGFNFWPQYGNHVIDYMQQLEPGSFEKSLKNLLLLQALHARLQGFATSGMSLNTFTLLLHLIKPIKSEQASSISVFFPLREDVPQLLGNYKKEARFGEKEQVEAASEKAKSEPTYTAALSDKTLFKSEIFWLATKGIGSLLMPVAKEAFHAWQGIASVFYDKDRQIADTAWREYLLSEAALKEPRFLERLAHLVDLTFRFLQMAAAGDHQALPPPQPGPTWHVVPSSVLENVIELCDLYRDRDRSKSGGIPTGLFVHLDPDPVLTTLCVVMASEDHVRDPSLRGRAVKLLHRLCFAFRAWRDKLNLPPLDKHLIPCLVNVFIAVEKAIMSYYDLSYRYKYELRAPVMDLFDLALQTEGHRQVLQVFINGEGNDRFLKLLTQLINDSNSQIEEAIRTVKEYHQKQGESAASGSAPQRHDEQVLDDDRTGEGDEAEDIYRRSRMNYKEHAKKYFGLASRTWKQMWLLCKLCAPTIVAGRATLEQLLHSSLDAQLHYLVGPEMKSIKASPQEYDELGFNPKELVKQIAEIYLFLAKANKAEVVRVVGKDERYYSKNTFSKATNFVRKYGLLSSNDLDEFTDFCKELAEKVSQHRAAFDEAEIPANYLCEIMADIMSDPVMFPQSRKVADRTAALRVIMGADKDPFANTPVKVEDLIPQTELKEQIHRFAKDNGIALEGGNMFD</sequence>
<keyword evidence="11" id="KW-0833">Ubl conjugation pathway</keyword>
<dbReference type="SUPFAM" id="SSF52058">
    <property type="entry name" value="L domain-like"/>
    <property type="match status" value="1"/>
</dbReference>
<feature type="repeat" description="ANK" evidence="14">
    <location>
        <begin position="709"/>
        <end position="741"/>
    </location>
</feature>
<dbReference type="UniPathway" id="UPA00143"/>
<evidence type="ECO:0000256" key="13">
    <source>
        <dbReference type="ARBA" id="ARBA00023242"/>
    </source>
</evidence>
<dbReference type="SMART" id="SM00369">
    <property type="entry name" value="LRR_TYP"/>
    <property type="match status" value="4"/>
</dbReference>
<dbReference type="Proteomes" id="UP000649617">
    <property type="component" value="Unassembled WGS sequence"/>
</dbReference>
<dbReference type="InterPro" id="IPR003613">
    <property type="entry name" value="Ubox_domain"/>
</dbReference>
<dbReference type="GO" id="GO:0000151">
    <property type="term" value="C:ubiquitin ligase complex"/>
    <property type="evidence" value="ECO:0007669"/>
    <property type="project" value="InterPro"/>
</dbReference>
<dbReference type="Pfam" id="PF04564">
    <property type="entry name" value="U-box"/>
    <property type="match status" value="1"/>
</dbReference>
<dbReference type="InterPro" id="IPR003591">
    <property type="entry name" value="Leu-rich_rpt_typical-subtyp"/>
</dbReference>
<feature type="region of interest" description="Disordered" evidence="17">
    <location>
        <begin position="923"/>
        <end position="948"/>
    </location>
</feature>
<dbReference type="GO" id="GO:0000209">
    <property type="term" value="P:protein polyubiquitination"/>
    <property type="evidence" value="ECO:0007669"/>
    <property type="project" value="TreeGrafter"/>
</dbReference>
<feature type="coiled-coil region" evidence="16">
    <location>
        <begin position="1637"/>
        <end position="1664"/>
    </location>
</feature>
<evidence type="ECO:0000256" key="5">
    <source>
        <dbReference type="ARBA" id="ARBA00022490"/>
    </source>
</evidence>
<dbReference type="SUPFAM" id="SSF48403">
    <property type="entry name" value="Ankyrin repeat"/>
    <property type="match status" value="1"/>
</dbReference>
<comment type="subcellular location">
    <subcellularLocation>
        <location evidence="2">Cytoplasm</location>
    </subcellularLocation>
    <subcellularLocation>
        <location evidence="1">Nucleus</location>
    </subcellularLocation>
</comment>
<keyword evidence="16" id="KW-0175">Coiled coil</keyword>
<evidence type="ECO:0000256" key="10">
    <source>
        <dbReference type="ARBA" id="ARBA00022771"/>
    </source>
</evidence>
<organism evidence="19 20">
    <name type="scientific">Symbiodinium pilosum</name>
    <name type="common">Dinoflagellate</name>
    <dbReference type="NCBI Taxonomy" id="2952"/>
    <lineage>
        <taxon>Eukaryota</taxon>
        <taxon>Sar</taxon>
        <taxon>Alveolata</taxon>
        <taxon>Dinophyceae</taxon>
        <taxon>Suessiales</taxon>
        <taxon>Symbiodiniaceae</taxon>
        <taxon>Symbiodinium</taxon>
    </lineage>
</organism>
<dbReference type="OrthoDB" id="20295at2759"/>